<reference evidence="3 4" key="2">
    <citation type="submission" date="2021-10" db="EMBL/GenBank/DDBJ databases">
        <authorList>
            <person name="Piombo E."/>
        </authorList>
    </citation>
    <scope>NUCLEOTIDE SEQUENCE [LARGE SCALE GENOMIC DNA]</scope>
</reference>
<keyword evidence="4" id="KW-1185">Reference proteome</keyword>
<evidence type="ECO:0000256" key="1">
    <source>
        <dbReference type="SAM" id="MobiDB-lite"/>
    </source>
</evidence>
<feature type="compositionally biased region" description="Basic and acidic residues" evidence="1">
    <location>
        <begin position="322"/>
        <end position="338"/>
    </location>
</feature>
<accession>A0A9N9XX12</accession>
<feature type="region of interest" description="Disordered" evidence="1">
    <location>
        <begin position="89"/>
        <end position="145"/>
    </location>
</feature>
<dbReference type="PANTHER" id="PTHR42031">
    <property type="entry name" value="KEY LIME PATHOGENICITY PROTEIN"/>
    <property type="match status" value="1"/>
</dbReference>
<reference evidence="4" key="1">
    <citation type="submission" date="2019-06" db="EMBL/GenBank/DDBJ databases">
        <authorList>
            <person name="Broberg M."/>
        </authorList>
    </citation>
    <scope>NUCLEOTIDE SEQUENCE [LARGE SCALE GENOMIC DNA]</scope>
</reference>
<dbReference type="InterPro" id="IPR057218">
    <property type="entry name" value="DUF7896"/>
</dbReference>
<evidence type="ECO:0000313" key="4">
    <source>
        <dbReference type="Proteomes" id="UP000754883"/>
    </source>
</evidence>
<feature type="region of interest" description="Disordered" evidence="1">
    <location>
        <begin position="582"/>
        <end position="605"/>
    </location>
</feature>
<proteinExistence type="predicted"/>
<dbReference type="AlphaFoldDB" id="A0A9N9XX12"/>
<dbReference type="OrthoDB" id="5377599at2759"/>
<feature type="region of interest" description="Disordered" evidence="1">
    <location>
        <begin position="304"/>
        <end position="366"/>
    </location>
</feature>
<sequence length="625" mass="67964">MGDEIALLRKQLQQSQAENRALKHQHLQLLRTQSHAPVSSQLTNAIHQGQRVNPLARSQSTLGYSTVSDYASQSPKGVARLNRVYSLQSPTSMSRTASARFESMPFRPTGPISPLESQPLYRSTSDQSRMNHRSPSHQSLANIQENDVLPGVGVNPAEFIANYPEDEGTYLATTRPLAPNDIQFFQNASACPSMYSGVTAHDTPSPMSRQNSAFENGQNWGVDMVNTVSSQSMFATGSEHMLFPNMSFNQSSDGSPKHHPAANQDLLGLGASLQDAQPLPSYAPTSFDTSLTSDLSADLSAEMERIGSNESASSTRSNASNLERRAKERHRQVLENSKRGIVPKPQEQDASPPAIKKKNKVAPNKLGYQRRKQPRVFCTQCTEHPGGFRGDHELQRHINAKHSIEVIKFVCRDPASVGLKSKVQPKAPLKGCKSCENGKQYGAYYNAAAHLRRAHFVPKLSRGKTKSADEKRGGKAGGNWPPMDDLKLWYEKITVISGGATASPSDEAESPEDEIDDMDLEIEDSEPEPMSSLQNQPSGLDGVAAAMSGVTTEWTGLVQPEISLPESQGYMSFPGQISLENSPANLSFSEDNSPPIWESTASSSFASPAPAFLGQESPAVAFPAF</sequence>
<feature type="region of interest" description="Disordered" evidence="1">
    <location>
        <begin position="458"/>
        <end position="482"/>
    </location>
</feature>
<gene>
    <name evidence="3" type="ORF">CBYS24578_00017475</name>
</gene>
<dbReference type="Pfam" id="PF25438">
    <property type="entry name" value="DUF7896"/>
    <property type="match status" value="1"/>
</dbReference>
<organism evidence="3 4">
    <name type="scientific">Clonostachys byssicola</name>
    <dbReference type="NCBI Taxonomy" id="160290"/>
    <lineage>
        <taxon>Eukaryota</taxon>
        <taxon>Fungi</taxon>
        <taxon>Dikarya</taxon>
        <taxon>Ascomycota</taxon>
        <taxon>Pezizomycotina</taxon>
        <taxon>Sordariomycetes</taxon>
        <taxon>Hypocreomycetidae</taxon>
        <taxon>Hypocreales</taxon>
        <taxon>Bionectriaceae</taxon>
        <taxon>Clonostachys</taxon>
    </lineage>
</organism>
<feature type="compositionally biased region" description="Polar residues" evidence="1">
    <location>
        <begin position="308"/>
        <end position="321"/>
    </location>
</feature>
<dbReference type="PANTHER" id="PTHR42031:SF1">
    <property type="entry name" value="KEY LIME PATHOGENICITY PROTEIN"/>
    <property type="match status" value="1"/>
</dbReference>
<dbReference type="Proteomes" id="UP000754883">
    <property type="component" value="Unassembled WGS sequence"/>
</dbReference>
<feature type="compositionally biased region" description="Polar residues" evidence="1">
    <location>
        <begin position="582"/>
        <end position="592"/>
    </location>
</feature>
<name>A0A9N9XX12_9HYPO</name>
<evidence type="ECO:0000259" key="2">
    <source>
        <dbReference type="Pfam" id="PF25438"/>
    </source>
</evidence>
<protein>
    <recommendedName>
        <fullName evidence="2">DUF7896 domain-containing protein</fullName>
    </recommendedName>
</protein>
<dbReference type="EMBL" id="CABFNO020001343">
    <property type="protein sequence ID" value="CAG9982642.1"/>
    <property type="molecule type" value="Genomic_DNA"/>
</dbReference>
<evidence type="ECO:0000313" key="3">
    <source>
        <dbReference type="EMBL" id="CAG9982642.1"/>
    </source>
</evidence>
<comment type="caution">
    <text evidence="3">The sequence shown here is derived from an EMBL/GenBank/DDBJ whole genome shotgun (WGS) entry which is preliminary data.</text>
</comment>
<feature type="domain" description="DUF7896" evidence="2">
    <location>
        <begin position="407"/>
        <end position="492"/>
    </location>
</feature>
<feature type="compositionally biased region" description="Polar residues" evidence="1">
    <location>
        <begin position="136"/>
        <end position="145"/>
    </location>
</feature>